<evidence type="ECO:0000313" key="20">
    <source>
        <dbReference type="EMBL" id="AEM42605.1"/>
    </source>
</evidence>
<comment type="catalytic activity">
    <reaction evidence="12 18">
        <text>L-valine + 2-oxoglutarate = 3-methyl-2-oxobutanoate + L-glutamate</text>
        <dbReference type="Rhea" id="RHEA:24813"/>
        <dbReference type="ChEBI" id="CHEBI:11851"/>
        <dbReference type="ChEBI" id="CHEBI:16810"/>
        <dbReference type="ChEBI" id="CHEBI:29985"/>
        <dbReference type="ChEBI" id="CHEBI:57762"/>
        <dbReference type="EC" id="2.6.1.42"/>
    </reaction>
</comment>
<dbReference type="GO" id="GO:0009098">
    <property type="term" value="P:L-leucine biosynthetic process"/>
    <property type="evidence" value="ECO:0007669"/>
    <property type="project" value="UniProtKB-UniPathway"/>
</dbReference>
<dbReference type="PANTHER" id="PTHR11825">
    <property type="entry name" value="SUBGROUP IIII AMINOTRANSFERASE"/>
    <property type="match status" value="1"/>
</dbReference>
<evidence type="ECO:0000256" key="12">
    <source>
        <dbReference type="ARBA" id="ARBA00048212"/>
    </source>
</evidence>
<dbReference type="EMBL" id="CP002019">
    <property type="protein sequence ID" value="AEM42605.1"/>
    <property type="molecule type" value="Genomic_DNA"/>
</dbReference>
<comment type="pathway">
    <text evidence="4 19">Amino-acid biosynthesis; L-valine biosynthesis; L-valine from pyruvate: step 4/4.</text>
</comment>
<dbReference type="PIRSF" id="PIRSF006468">
    <property type="entry name" value="BCAT1"/>
    <property type="match status" value="1"/>
</dbReference>
<evidence type="ECO:0000256" key="2">
    <source>
        <dbReference type="ARBA" id="ARBA00003109"/>
    </source>
</evidence>
<dbReference type="PATRIC" id="fig|759362.5.peg.2882"/>
<proteinExistence type="inferred from homology"/>
<comment type="pathway">
    <text evidence="5 19">Amino-acid biosynthesis; L-leucine biosynthesis; L-leucine from 3-methyl-2-oxobutanoate: step 4/4.</text>
</comment>
<dbReference type="InterPro" id="IPR018300">
    <property type="entry name" value="Aminotrans_IV_CS"/>
</dbReference>
<dbReference type="OrthoDB" id="9804984at2"/>
<dbReference type="PANTHER" id="PTHR11825:SF44">
    <property type="entry name" value="BRANCHED-CHAIN-AMINO-ACID AMINOTRANSFERASE"/>
    <property type="match status" value="1"/>
</dbReference>
<evidence type="ECO:0000256" key="4">
    <source>
        <dbReference type="ARBA" id="ARBA00004931"/>
    </source>
</evidence>
<dbReference type="InterPro" id="IPR001544">
    <property type="entry name" value="Aminotrans_IV"/>
</dbReference>
<evidence type="ECO:0000256" key="11">
    <source>
        <dbReference type="ARBA" id="ARBA00023304"/>
    </source>
</evidence>
<dbReference type="UniPathway" id="UPA00049">
    <property type="reaction ID" value="UER00062"/>
</dbReference>
<keyword evidence="7 18" id="KW-0032">Aminotransferase</keyword>
<keyword evidence="11 18" id="KW-0100">Branched-chain amino acid biosynthesis</keyword>
<keyword evidence="9 18" id="KW-0808">Transferase</keyword>
<dbReference type="InterPro" id="IPR043132">
    <property type="entry name" value="BCAT-like_C"/>
</dbReference>
<geneLocation type="plasmid" evidence="21">
    <name>pKVU_100</name>
</geneLocation>
<dbReference type="Pfam" id="PF01063">
    <property type="entry name" value="Aminotran_4"/>
    <property type="match status" value="1"/>
</dbReference>
<evidence type="ECO:0000256" key="18">
    <source>
        <dbReference type="RuleBase" id="RU004517"/>
    </source>
</evidence>
<organism evidence="20 21">
    <name type="scientific">Ketogulonicigenium vulgare (strain WSH-001)</name>
    <dbReference type="NCBI Taxonomy" id="759362"/>
    <lineage>
        <taxon>Bacteria</taxon>
        <taxon>Pseudomonadati</taxon>
        <taxon>Pseudomonadota</taxon>
        <taxon>Alphaproteobacteria</taxon>
        <taxon>Rhodobacterales</taxon>
        <taxon>Roseobacteraceae</taxon>
        <taxon>Ketogulonicigenium</taxon>
    </lineage>
</organism>
<evidence type="ECO:0000256" key="6">
    <source>
        <dbReference type="ARBA" id="ARBA00009320"/>
    </source>
</evidence>
<dbReference type="InterPro" id="IPR005786">
    <property type="entry name" value="B_amino_transII"/>
</dbReference>
<dbReference type="RefSeq" id="WP_014538270.1">
    <property type="nucleotide sequence ID" value="NC_017386.1"/>
</dbReference>
<comment type="cofactor">
    <cofactor evidence="1 17">
        <name>pyridoxal 5'-phosphate</name>
        <dbReference type="ChEBI" id="CHEBI:597326"/>
    </cofactor>
</comment>
<dbReference type="Gene3D" id="3.30.470.10">
    <property type="match status" value="1"/>
</dbReference>
<dbReference type="InterPro" id="IPR036038">
    <property type="entry name" value="Aminotransferase-like"/>
</dbReference>
<gene>
    <name evidence="20" type="primary">ilvE</name>
    <name evidence="20" type="ordered locus">KVU_PA0188</name>
</gene>
<comment type="function">
    <text evidence="2">Acts on leucine, isoleucine and valine.</text>
</comment>
<dbReference type="NCBIfam" id="TIGR01123">
    <property type="entry name" value="ilvE_II"/>
    <property type="match status" value="1"/>
</dbReference>
<dbReference type="Gene3D" id="3.20.10.10">
    <property type="entry name" value="D-amino Acid Aminotransferase, subunit A, domain 2"/>
    <property type="match status" value="1"/>
</dbReference>
<dbReference type="KEGG" id="kvl:KVU_PA0188"/>
<dbReference type="PROSITE" id="PS00770">
    <property type="entry name" value="AA_TRANSFER_CLASS_4"/>
    <property type="match status" value="1"/>
</dbReference>
<dbReference type="UniPathway" id="UPA00047">
    <property type="reaction ID" value="UER00058"/>
</dbReference>
<evidence type="ECO:0000256" key="9">
    <source>
        <dbReference type="ARBA" id="ARBA00022679"/>
    </source>
</evidence>
<evidence type="ECO:0000256" key="7">
    <source>
        <dbReference type="ARBA" id="ARBA00022576"/>
    </source>
</evidence>
<dbReference type="GO" id="GO:0052656">
    <property type="term" value="F:L-isoleucine-2-oxoglutarate transaminase activity"/>
    <property type="evidence" value="ECO:0007669"/>
    <property type="project" value="RHEA"/>
</dbReference>
<dbReference type="GO" id="GO:0009099">
    <property type="term" value="P:L-valine biosynthetic process"/>
    <property type="evidence" value="ECO:0007669"/>
    <property type="project" value="UniProtKB-UniPathway"/>
</dbReference>
<evidence type="ECO:0000256" key="1">
    <source>
        <dbReference type="ARBA" id="ARBA00001933"/>
    </source>
</evidence>
<dbReference type="GO" id="GO:0009097">
    <property type="term" value="P:isoleucine biosynthetic process"/>
    <property type="evidence" value="ECO:0007669"/>
    <property type="project" value="UniProtKB-UniPathway"/>
</dbReference>
<evidence type="ECO:0000256" key="8">
    <source>
        <dbReference type="ARBA" id="ARBA00022605"/>
    </source>
</evidence>
<keyword evidence="21" id="KW-1185">Reference proteome</keyword>
<comment type="catalytic activity">
    <reaction evidence="14 18">
        <text>L-leucine + 2-oxoglutarate = 4-methyl-2-oxopentanoate + L-glutamate</text>
        <dbReference type="Rhea" id="RHEA:18321"/>
        <dbReference type="ChEBI" id="CHEBI:16810"/>
        <dbReference type="ChEBI" id="CHEBI:17865"/>
        <dbReference type="ChEBI" id="CHEBI:29985"/>
        <dbReference type="ChEBI" id="CHEBI:57427"/>
        <dbReference type="EC" id="2.6.1.42"/>
    </reaction>
</comment>
<dbReference type="UniPathway" id="UPA00048">
    <property type="reaction ID" value="UER00073"/>
</dbReference>
<dbReference type="GO" id="GO:0052654">
    <property type="term" value="F:L-leucine-2-oxoglutarate transaminase activity"/>
    <property type="evidence" value="ECO:0007669"/>
    <property type="project" value="RHEA"/>
</dbReference>
<evidence type="ECO:0000256" key="13">
    <source>
        <dbReference type="ARBA" id="ARBA00048798"/>
    </source>
</evidence>
<accession>F9YB53</accession>
<dbReference type="EC" id="2.6.1.42" evidence="18"/>
<reference evidence="20 21" key="1">
    <citation type="journal article" date="2011" name="J. Bacteriol.">
        <title>Complete genome sequence of the industrial strain Ketogulonicigenium vulgare WSH-001.</title>
        <authorList>
            <person name="Liu L."/>
            <person name="Li Y."/>
            <person name="Zhang J."/>
            <person name="Zhou Z."/>
            <person name="Liu J."/>
            <person name="Li X."/>
            <person name="Zhou J."/>
            <person name="Du G."/>
            <person name="Wang L."/>
            <person name="Chen J."/>
        </authorList>
    </citation>
    <scope>NUCLEOTIDE SEQUENCE [LARGE SCALE GENOMIC DNA]</scope>
    <source>
        <strain evidence="20 21">WSH-001</strain>
        <plasmid evidence="21">pKVU_100</plasmid>
    </source>
</reference>
<dbReference type="CDD" id="cd01557">
    <property type="entry name" value="BCAT_beta_family"/>
    <property type="match status" value="1"/>
</dbReference>
<evidence type="ECO:0000313" key="21">
    <source>
        <dbReference type="Proteomes" id="UP000000692"/>
    </source>
</evidence>
<dbReference type="InterPro" id="IPR033939">
    <property type="entry name" value="BCAT_family"/>
</dbReference>
<keyword evidence="8 18" id="KW-0028">Amino-acid biosynthesis</keyword>
<dbReference type="SUPFAM" id="SSF56752">
    <property type="entry name" value="D-aminoacid aminotransferase-like PLP-dependent enzymes"/>
    <property type="match status" value="1"/>
</dbReference>
<dbReference type="GO" id="GO:0052655">
    <property type="term" value="F:L-valine-2-oxoglutarate transaminase activity"/>
    <property type="evidence" value="ECO:0007669"/>
    <property type="project" value="RHEA"/>
</dbReference>
<evidence type="ECO:0000256" key="16">
    <source>
        <dbReference type="RuleBase" id="RU004106"/>
    </source>
</evidence>
<name>F9YB53_KETVW</name>
<sequence>MDIEQHGAFAITPNPAPLSHDARAAQMENPAWGRVFTDHMATLRYSRDKGWHDAKIEALKPLQLHASAVSLHYGVEIFEGLKAYRLPDGGAQLFRPDANARRFANSAKRLVMPELPVDLFVESVRALSQIDRDWIPTADGASLYLRPFMIGTEETFATNPSGAFLYCVAAAPVGAFFSGGAQAIKLWVCEDYTRAAIGGTGETKCGGNYAAGLPAQAEALRQGCNQVIFLDAIERRWVEELGAMNVFFVFDDGTLQTPPLTGTILPGVTRDSIITLARDMGYQVNEAPYAMDQWMADAKSGRLVEAFSCGTAAVVAPISEIKGNNHNFQIGDGTPGAITTRIKTALTDIQFGRAPDPHGWCQRLF</sequence>
<dbReference type="Proteomes" id="UP000000692">
    <property type="component" value="Plasmid 1"/>
</dbReference>
<dbReference type="NCBIfam" id="NF009897">
    <property type="entry name" value="PRK13357.1"/>
    <property type="match status" value="1"/>
</dbReference>
<evidence type="ECO:0000256" key="10">
    <source>
        <dbReference type="ARBA" id="ARBA00022898"/>
    </source>
</evidence>
<protein>
    <recommendedName>
        <fullName evidence="18">Branched-chain-amino-acid aminotransferase</fullName>
        <ecNumber evidence="18">2.6.1.42</ecNumber>
    </recommendedName>
</protein>
<evidence type="ECO:0000256" key="19">
    <source>
        <dbReference type="RuleBase" id="RU004519"/>
    </source>
</evidence>
<comment type="similarity">
    <text evidence="6 16">Belongs to the class-IV pyridoxal-phosphate-dependent aminotransferase family.</text>
</comment>
<evidence type="ECO:0000256" key="14">
    <source>
        <dbReference type="ARBA" id="ARBA00049229"/>
    </source>
</evidence>
<evidence type="ECO:0000256" key="5">
    <source>
        <dbReference type="ARBA" id="ARBA00005072"/>
    </source>
</evidence>
<feature type="modified residue" description="N6-(pyridoxal phosphate)lysine" evidence="15">
    <location>
        <position position="204"/>
    </location>
</feature>
<dbReference type="AlphaFoldDB" id="F9YB53"/>
<dbReference type="HOGENOM" id="CLU_031922_0_2_5"/>
<comment type="catalytic activity">
    <reaction evidence="13 18">
        <text>L-isoleucine + 2-oxoglutarate = (S)-3-methyl-2-oxopentanoate + L-glutamate</text>
        <dbReference type="Rhea" id="RHEA:24801"/>
        <dbReference type="ChEBI" id="CHEBI:16810"/>
        <dbReference type="ChEBI" id="CHEBI:29985"/>
        <dbReference type="ChEBI" id="CHEBI:35146"/>
        <dbReference type="ChEBI" id="CHEBI:58045"/>
        <dbReference type="EC" id="2.6.1.42"/>
    </reaction>
</comment>
<evidence type="ECO:0000256" key="15">
    <source>
        <dbReference type="PIRSR" id="PIRSR006468-1"/>
    </source>
</evidence>
<comment type="pathway">
    <text evidence="3 19">Amino-acid biosynthesis; L-isoleucine biosynthesis; L-isoleucine from 2-oxobutanoate: step 4/4.</text>
</comment>
<dbReference type="InterPro" id="IPR043131">
    <property type="entry name" value="BCAT-like_N"/>
</dbReference>
<keyword evidence="10 17" id="KW-0663">Pyridoxal phosphate</keyword>
<keyword evidence="20" id="KW-0614">Plasmid</keyword>
<evidence type="ECO:0000256" key="17">
    <source>
        <dbReference type="RuleBase" id="RU004516"/>
    </source>
</evidence>
<evidence type="ECO:0000256" key="3">
    <source>
        <dbReference type="ARBA" id="ARBA00004824"/>
    </source>
</evidence>